<dbReference type="PANTHER" id="PTHR11941">
    <property type="entry name" value="ENOYL-COA HYDRATASE-RELATED"/>
    <property type="match status" value="1"/>
</dbReference>
<comment type="caution">
    <text evidence="6">The sequence shown here is derived from an EMBL/GenBank/DDBJ whole genome shotgun (WGS) entry which is preliminary data.</text>
</comment>
<dbReference type="PANTHER" id="PTHR11941:SF169">
    <property type="entry name" value="(7AS)-7A-METHYL-1,5-DIOXO-2,3,5,6,7,7A-HEXAHYDRO-1H-INDENE-CARBOXYL-COA HYDROLASE"/>
    <property type="match status" value="1"/>
</dbReference>
<evidence type="ECO:0000256" key="4">
    <source>
        <dbReference type="RuleBase" id="RU003707"/>
    </source>
</evidence>
<keyword evidence="3" id="KW-0456">Lyase</keyword>
<protein>
    <submittedName>
        <fullName evidence="6">Enoyl-CoA hydratase</fullName>
    </submittedName>
</protein>
<dbReference type="GO" id="GO:0016829">
    <property type="term" value="F:lyase activity"/>
    <property type="evidence" value="ECO:0007669"/>
    <property type="project" value="UniProtKB-KW"/>
</dbReference>
<keyword evidence="2" id="KW-0443">Lipid metabolism</keyword>
<evidence type="ECO:0000256" key="2">
    <source>
        <dbReference type="ARBA" id="ARBA00023098"/>
    </source>
</evidence>
<dbReference type="GO" id="GO:0006635">
    <property type="term" value="P:fatty acid beta-oxidation"/>
    <property type="evidence" value="ECO:0007669"/>
    <property type="project" value="TreeGrafter"/>
</dbReference>
<dbReference type="InterPro" id="IPR029045">
    <property type="entry name" value="ClpP/crotonase-like_dom_sf"/>
</dbReference>
<dbReference type="Proteomes" id="UP000460272">
    <property type="component" value="Unassembled WGS sequence"/>
</dbReference>
<dbReference type="InterPro" id="IPR001753">
    <property type="entry name" value="Enoyl-CoA_hydra/iso"/>
</dbReference>
<dbReference type="EMBL" id="RPFW01000005">
    <property type="protein sequence ID" value="TVZ02449.1"/>
    <property type="molecule type" value="Genomic_DNA"/>
</dbReference>
<evidence type="ECO:0000256" key="5">
    <source>
        <dbReference type="SAM" id="MobiDB-lite"/>
    </source>
</evidence>
<feature type="region of interest" description="Disordered" evidence="5">
    <location>
        <begin position="1"/>
        <end position="23"/>
    </location>
</feature>
<keyword evidence="7" id="KW-1185">Reference proteome</keyword>
<dbReference type="RefSeq" id="WP_145857466.1">
    <property type="nucleotide sequence ID" value="NZ_RPFW01000005.1"/>
</dbReference>
<name>A0A6P2BTL1_9ACTN</name>
<dbReference type="InterPro" id="IPR014748">
    <property type="entry name" value="Enoyl-CoA_hydra_C"/>
</dbReference>
<proteinExistence type="inferred from homology"/>
<evidence type="ECO:0000313" key="6">
    <source>
        <dbReference type="EMBL" id="TVZ02449.1"/>
    </source>
</evidence>
<accession>A0A6P2BTL1</accession>
<gene>
    <name evidence="6" type="ORF">EAS64_27010</name>
</gene>
<dbReference type="Pfam" id="PF00378">
    <property type="entry name" value="ECH_1"/>
    <property type="match status" value="1"/>
</dbReference>
<evidence type="ECO:0000313" key="7">
    <source>
        <dbReference type="Proteomes" id="UP000460272"/>
    </source>
</evidence>
<dbReference type="InterPro" id="IPR018376">
    <property type="entry name" value="Enoyl-CoA_hyd/isom_CS"/>
</dbReference>
<dbReference type="Gene3D" id="1.10.12.10">
    <property type="entry name" value="Lyase 2-enoyl-coa Hydratase, Chain A, domain 2"/>
    <property type="match status" value="1"/>
</dbReference>
<evidence type="ECO:0000256" key="1">
    <source>
        <dbReference type="ARBA" id="ARBA00005254"/>
    </source>
</evidence>
<dbReference type="Gene3D" id="3.90.226.10">
    <property type="entry name" value="2-enoyl-CoA Hydratase, Chain A, domain 1"/>
    <property type="match status" value="1"/>
</dbReference>
<dbReference type="CDD" id="cd06558">
    <property type="entry name" value="crotonase-like"/>
    <property type="match status" value="1"/>
</dbReference>
<evidence type="ECO:0000256" key="3">
    <source>
        <dbReference type="ARBA" id="ARBA00023239"/>
    </source>
</evidence>
<dbReference type="PROSITE" id="PS00166">
    <property type="entry name" value="ENOYL_COA_HYDRATASE"/>
    <property type="match status" value="1"/>
</dbReference>
<dbReference type="AlphaFoldDB" id="A0A6P2BTL1"/>
<reference evidence="6 7" key="1">
    <citation type="submission" date="2018-11" db="EMBL/GenBank/DDBJ databases">
        <title>Trebonia kvetii gen.nov., sp.nov., a novel acidophilic actinobacterium, and proposal of the new actinobacterial family Treboniaceae fam. nov.</title>
        <authorList>
            <person name="Rapoport D."/>
            <person name="Sagova-Mareckova M."/>
            <person name="Sedlacek I."/>
            <person name="Provaznik J."/>
            <person name="Kralova S."/>
            <person name="Pavlinic D."/>
            <person name="Benes V."/>
            <person name="Kopecky J."/>
        </authorList>
    </citation>
    <scope>NUCLEOTIDE SEQUENCE [LARGE SCALE GENOMIC DNA]</scope>
    <source>
        <strain evidence="6 7">15Tr583</strain>
    </source>
</reference>
<sequence>MTSGNDPLLTPAAVSGDDGPASPCVHYERRGHILLIRMEREAKRNAIDKAMTHGIDEALNLLDDDDDLWAGVITGTTTVFSAGTDLKDGSGRTERGGEYGMIRRRRDKPLIAAVEGPAFGGGFEIALACDLVVAARTARFALPESRRGVVASSGALFRAMRALPLNVARDLLITGAVLEAERAYQIGFVNRVTDPGQALTAALELAADICDSSPVSVSASLTALAAQHEADDAAGWAATAEAVERVRASDDLREGVTAFFEKRAPRWTGH</sequence>
<comment type="similarity">
    <text evidence="1 4">Belongs to the enoyl-CoA hydratase/isomerase family.</text>
</comment>
<dbReference type="SUPFAM" id="SSF52096">
    <property type="entry name" value="ClpP/crotonase"/>
    <property type="match status" value="1"/>
</dbReference>
<dbReference type="OrthoDB" id="4284283at2"/>
<organism evidence="6 7">
    <name type="scientific">Trebonia kvetii</name>
    <dbReference type="NCBI Taxonomy" id="2480626"/>
    <lineage>
        <taxon>Bacteria</taxon>
        <taxon>Bacillati</taxon>
        <taxon>Actinomycetota</taxon>
        <taxon>Actinomycetes</taxon>
        <taxon>Streptosporangiales</taxon>
        <taxon>Treboniaceae</taxon>
        <taxon>Trebonia</taxon>
    </lineage>
</organism>